<evidence type="ECO:0000256" key="6">
    <source>
        <dbReference type="ARBA" id="ARBA00022605"/>
    </source>
</evidence>
<dbReference type="Gene3D" id="3.40.50.1000">
    <property type="entry name" value="HAD superfamily/HAD-like"/>
    <property type="match status" value="1"/>
</dbReference>
<dbReference type="InterPro" id="IPR004469">
    <property type="entry name" value="PSP"/>
</dbReference>
<dbReference type="AlphaFoldDB" id="A0A7W6MNS2"/>
<dbReference type="InterPro" id="IPR036412">
    <property type="entry name" value="HAD-like_sf"/>
</dbReference>
<feature type="active site" description="Proton donor" evidence="14">
    <location>
        <position position="88"/>
    </location>
</feature>
<dbReference type="Proteomes" id="UP000588647">
    <property type="component" value="Unassembled WGS sequence"/>
</dbReference>
<evidence type="ECO:0000256" key="13">
    <source>
        <dbReference type="ARBA" id="ARBA00048523"/>
    </source>
</evidence>
<dbReference type="EC" id="3.1.3.3" evidence="4"/>
<comment type="catalytic activity">
    <reaction evidence="12">
        <text>O-phospho-L-serine + H2O = L-serine + phosphate</text>
        <dbReference type="Rhea" id="RHEA:21208"/>
        <dbReference type="ChEBI" id="CHEBI:15377"/>
        <dbReference type="ChEBI" id="CHEBI:33384"/>
        <dbReference type="ChEBI" id="CHEBI:43474"/>
        <dbReference type="ChEBI" id="CHEBI:57524"/>
        <dbReference type="EC" id="3.1.3.3"/>
    </reaction>
</comment>
<evidence type="ECO:0000256" key="1">
    <source>
        <dbReference type="ARBA" id="ARBA00001946"/>
    </source>
</evidence>
<evidence type="ECO:0000256" key="12">
    <source>
        <dbReference type="ARBA" id="ARBA00048138"/>
    </source>
</evidence>
<keyword evidence="7" id="KW-0479">Metal-binding</keyword>
<keyword evidence="10" id="KW-0718">Serine biosynthesis</keyword>
<gene>
    <name evidence="15" type="ORF">GGR03_001297</name>
</gene>
<evidence type="ECO:0000313" key="15">
    <source>
        <dbReference type="EMBL" id="MBB4002250.1"/>
    </source>
</evidence>
<comment type="pathway">
    <text evidence="2">Amino-acid biosynthesis; L-serine biosynthesis; L-serine from 3-phospho-D-glycerate: step 3/3.</text>
</comment>
<feature type="active site" description="Nucleophile" evidence="14">
    <location>
        <position position="86"/>
    </location>
</feature>
<dbReference type="EMBL" id="JACIEM010000001">
    <property type="protein sequence ID" value="MBB4002250.1"/>
    <property type="molecule type" value="Genomic_DNA"/>
</dbReference>
<dbReference type="NCBIfam" id="TIGR00338">
    <property type="entry name" value="serB"/>
    <property type="match status" value="1"/>
</dbReference>
<evidence type="ECO:0000256" key="8">
    <source>
        <dbReference type="ARBA" id="ARBA00022801"/>
    </source>
</evidence>
<evidence type="ECO:0000256" key="11">
    <source>
        <dbReference type="ARBA" id="ARBA00031693"/>
    </source>
</evidence>
<accession>A0A7W6MNS2</accession>
<dbReference type="PANTHER" id="PTHR43344:SF2">
    <property type="entry name" value="PHOSPHOSERINE PHOSPHATASE"/>
    <property type="match status" value="1"/>
</dbReference>
<dbReference type="SFLD" id="SFLDG01136">
    <property type="entry name" value="C1.6:_Phosphoserine_Phosphatas"/>
    <property type="match status" value="1"/>
</dbReference>
<evidence type="ECO:0000313" key="16">
    <source>
        <dbReference type="Proteomes" id="UP000588647"/>
    </source>
</evidence>
<evidence type="ECO:0000256" key="10">
    <source>
        <dbReference type="ARBA" id="ARBA00023299"/>
    </source>
</evidence>
<dbReference type="NCBIfam" id="TIGR01488">
    <property type="entry name" value="HAD-SF-IB"/>
    <property type="match status" value="1"/>
</dbReference>
<comment type="similarity">
    <text evidence="3">Belongs to the HAD-like hydrolase superfamily. SerB family.</text>
</comment>
<evidence type="ECO:0000256" key="7">
    <source>
        <dbReference type="ARBA" id="ARBA00022723"/>
    </source>
</evidence>
<dbReference type="RefSeq" id="WP_183206723.1">
    <property type="nucleotide sequence ID" value="NZ_JAAAMM010000001.1"/>
</dbReference>
<reference evidence="15 16" key="1">
    <citation type="submission" date="2020-08" db="EMBL/GenBank/DDBJ databases">
        <title>Genomic Encyclopedia of Type Strains, Phase IV (KMG-IV): sequencing the most valuable type-strain genomes for metagenomic binning, comparative biology and taxonomic classification.</title>
        <authorList>
            <person name="Goeker M."/>
        </authorList>
    </citation>
    <scope>NUCLEOTIDE SEQUENCE [LARGE SCALE GENOMIC DNA]</scope>
    <source>
        <strain evidence="15 16">DSM 103570</strain>
    </source>
</reference>
<dbReference type="Pfam" id="PF12710">
    <property type="entry name" value="HAD"/>
    <property type="match status" value="1"/>
</dbReference>
<comment type="cofactor">
    <cofactor evidence="1">
        <name>Mg(2+)</name>
        <dbReference type="ChEBI" id="CHEBI:18420"/>
    </cofactor>
</comment>
<comment type="caution">
    <text evidence="15">The sequence shown here is derived from an EMBL/GenBank/DDBJ whole genome shotgun (WGS) entry which is preliminary data.</text>
</comment>
<sequence>MFVATLIAAPSGPGLPAGAVGEIAGRLGASADETTWLDEGYAVDIGFETPVTAAQSEEMAGIAAASAFDCVLQERAGRRKRFLIADMDSTMIDQECIDELAAEIGIKDRVAAITARAMNGEIAFEPALRERVALLAGLPESIIGQVIAERITLASGGGALVATMRASGAHTALVSGGFTVFTGPIAERLGFHENRANRLLAADGRLTGEVAEPILGAAAKVEALRDIAGRLGIGTEHVLAVGDGANDLPMLELAGSGVALHAKPAVAARARHRIDHGDLTALLFLQGYRRDEFRH</sequence>
<dbReference type="GO" id="GO:0000287">
    <property type="term" value="F:magnesium ion binding"/>
    <property type="evidence" value="ECO:0007669"/>
    <property type="project" value="TreeGrafter"/>
</dbReference>
<dbReference type="PANTHER" id="PTHR43344">
    <property type="entry name" value="PHOSPHOSERINE PHOSPHATASE"/>
    <property type="match status" value="1"/>
</dbReference>
<keyword evidence="16" id="KW-1185">Reference proteome</keyword>
<dbReference type="InterPro" id="IPR050582">
    <property type="entry name" value="HAD-like_SerB"/>
</dbReference>
<dbReference type="SUPFAM" id="SSF56784">
    <property type="entry name" value="HAD-like"/>
    <property type="match status" value="1"/>
</dbReference>
<comment type="catalytic activity">
    <reaction evidence="13">
        <text>O-phospho-D-serine + H2O = D-serine + phosphate</text>
        <dbReference type="Rhea" id="RHEA:24873"/>
        <dbReference type="ChEBI" id="CHEBI:15377"/>
        <dbReference type="ChEBI" id="CHEBI:35247"/>
        <dbReference type="ChEBI" id="CHEBI:43474"/>
        <dbReference type="ChEBI" id="CHEBI:58680"/>
        <dbReference type="EC" id="3.1.3.3"/>
    </reaction>
</comment>
<dbReference type="UniPathway" id="UPA00135">
    <property type="reaction ID" value="UER00198"/>
</dbReference>
<dbReference type="GO" id="GO:0006564">
    <property type="term" value="P:L-serine biosynthetic process"/>
    <property type="evidence" value="ECO:0007669"/>
    <property type="project" value="UniProtKB-KW"/>
</dbReference>
<evidence type="ECO:0000256" key="2">
    <source>
        <dbReference type="ARBA" id="ARBA00005135"/>
    </source>
</evidence>
<evidence type="ECO:0000256" key="3">
    <source>
        <dbReference type="ARBA" id="ARBA00009184"/>
    </source>
</evidence>
<dbReference type="SFLD" id="SFLDS00003">
    <property type="entry name" value="Haloacid_Dehalogenase"/>
    <property type="match status" value="1"/>
</dbReference>
<dbReference type="GO" id="GO:0036424">
    <property type="term" value="F:L-phosphoserine phosphatase activity"/>
    <property type="evidence" value="ECO:0007669"/>
    <property type="project" value="InterPro"/>
</dbReference>
<dbReference type="SFLD" id="SFLDF00029">
    <property type="entry name" value="phosphoserine_phosphatase"/>
    <property type="match status" value="1"/>
</dbReference>
<evidence type="ECO:0000256" key="5">
    <source>
        <dbReference type="ARBA" id="ARBA00015196"/>
    </source>
</evidence>
<proteinExistence type="inferred from homology"/>
<dbReference type="InterPro" id="IPR023214">
    <property type="entry name" value="HAD_sf"/>
</dbReference>
<keyword evidence="6" id="KW-0028">Amino-acid biosynthesis</keyword>
<dbReference type="GO" id="GO:0005737">
    <property type="term" value="C:cytoplasm"/>
    <property type="evidence" value="ECO:0007669"/>
    <property type="project" value="TreeGrafter"/>
</dbReference>
<dbReference type="SFLD" id="SFLDG01137">
    <property type="entry name" value="C1.6.1:_Phosphoserine_Phosphat"/>
    <property type="match status" value="1"/>
</dbReference>
<keyword evidence="8 15" id="KW-0378">Hydrolase</keyword>
<keyword evidence="9" id="KW-0460">Magnesium</keyword>
<name>A0A7W6MNS2_9HYPH</name>
<evidence type="ECO:0000256" key="9">
    <source>
        <dbReference type="ARBA" id="ARBA00022842"/>
    </source>
</evidence>
<organism evidence="15 16">
    <name type="scientific">Aurantimonas endophytica</name>
    <dbReference type="NCBI Taxonomy" id="1522175"/>
    <lineage>
        <taxon>Bacteria</taxon>
        <taxon>Pseudomonadati</taxon>
        <taxon>Pseudomonadota</taxon>
        <taxon>Alphaproteobacteria</taxon>
        <taxon>Hyphomicrobiales</taxon>
        <taxon>Aurantimonadaceae</taxon>
        <taxon>Aurantimonas</taxon>
    </lineage>
</organism>
<evidence type="ECO:0000256" key="4">
    <source>
        <dbReference type="ARBA" id="ARBA00012640"/>
    </source>
</evidence>
<protein>
    <recommendedName>
        <fullName evidence="5">Phosphoserine phosphatase</fullName>
        <ecNumber evidence="4">3.1.3.3</ecNumber>
    </recommendedName>
    <alternativeName>
        <fullName evidence="11">O-phosphoserine phosphohydrolase</fullName>
    </alternativeName>
</protein>
<evidence type="ECO:0000256" key="14">
    <source>
        <dbReference type="PIRSR" id="PIRSR604469-1"/>
    </source>
</evidence>